<dbReference type="Proteomes" id="UP001497382">
    <property type="component" value="Unassembled WGS sequence"/>
</dbReference>
<dbReference type="GO" id="GO:0005125">
    <property type="term" value="F:cytokine activity"/>
    <property type="evidence" value="ECO:0007669"/>
    <property type="project" value="TreeGrafter"/>
</dbReference>
<dbReference type="InterPro" id="IPR017948">
    <property type="entry name" value="TGFb_CS"/>
</dbReference>
<evidence type="ECO:0000256" key="7">
    <source>
        <dbReference type="SAM" id="SignalP"/>
    </source>
</evidence>
<comment type="caution">
    <text evidence="9">The sequence shown here is derived from an EMBL/GenBank/DDBJ whole genome shotgun (WGS) entry which is preliminary data.</text>
</comment>
<dbReference type="CDD" id="cd13752">
    <property type="entry name" value="TGF_beta_INHB"/>
    <property type="match status" value="1"/>
</dbReference>
<dbReference type="AlphaFoldDB" id="A0AAV1ZH18"/>
<dbReference type="PROSITE" id="PS00250">
    <property type="entry name" value="TGF_BETA_1"/>
    <property type="match status" value="1"/>
</dbReference>
<comment type="subcellular location">
    <subcellularLocation>
        <location evidence="1">Secreted</location>
    </subcellularLocation>
</comment>
<dbReference type="InterPro" id="IPR029034">
    <property type="entry name" value="Cystine-knot_cytokine"/>
</dbReference>
<evidence type="ECO:0000256" key="3">
    <source>
        <dbReference type="ARBA" id="ARBA00022525"/>
    </source>
</evidence>
<evidence type="ECO:0000256" key="6">
    <source>
        <dbReference type="RuleBase" id="RU000354"/>
    </source>
</evidence>
<dbReference type="PANTHER" id="PTHR11848:SF262">
    <property type="entry name" value="LD29161P"/>
    <property type="match status" value="1"/>
</dbReference>
<dbReference type="Gene3D" id="2.60.120.970">
    <property type="match status" value="1"/>
</dbReference>
<proteinExistence type="inferred from homology"/>
<keyword evidence="10" id="KW-1185">Reference proteome</keyword>
<feature type="chain" id="PRO_5043774355" description="TGF-beta family profile domain-containing protein" evidence="7">
    <location>
        <begin position="22"/>
        <end position="367"/>
    </location>
</feature>
<keyword evidence="7" id="KW-0732">Signal</keyword>
<dbReference type="GO" id="GO:0005615">
    <property type="term" value="C:extracellular space"/>
    <property type="evidence" value="ECO:0007669"/>
    <property type="project" value="TreeGrafter"/>
</dbReference>
<keyword evidence="3" id="KW-0964">Secreted</keyword>
<dbReference type="InterPro" id="IPR001839">
    <property type="entry name" value="TGF-b_C"/>
</dbReference>
<evidence type="ECO:0000313" key="9">
    <source>
        <dbReference type="EMBL" id="CAL1269768.1"/>
    </source>
</evidence>
<keyword evidence="5" id="KW-1015">Disulfide bond</keyword>
<evidence type="ECO:0000256" key="4">
    <source>
        <dbReference type="ARBA" id="ARBA00023030"/>
    </source>
</evidence>
<dbReference type="EMBL" id="CAXIEN010000043">
    <property type="protein sequence ID" value="CAL1269768.1"/>
    <property type="molecule type" value="Genomic_DNA"/>
</dbReference>
<dbReference type="Pfam" id="PF00019">
    <property type="entry name" value="TGF_beta"/>
    <property type="match status" value="1"/>
</dbReference>
<dbReference type="SMART" id="SM00204">
    <property type="entry name" value="TGFB"/>
    <property type="match status" value="1"/>
</dbReference>
<dbReference type="PANTHER" id="PTHR11848">
    <property type="entry name" value="TGF-BETA FAMILY"/>
    <property type="match status" value="1"/>
</dbReference>
<accession>A0AAV1ZH18</accession>
<dbReference type="SUPFAM" id="SSF57501">
    <property type="entry name" value="Cystine-knot cytokines"/>
    <property type="match status" value="1"/>
</dbReference>
<keyword evidence="4 6" id="KW-0339">Growth factor</keyword>
<dbReference type="Gene3D" id="2.10.90.10">
    <property type="entry name" value="Cystine-knot cytokines"/>
    <property type="match status" value="1"/>
</dbReference>
<comment type="similarity">
    <text evidence="2 6">Belongs to the TGF-beta family.</text>
</comment>
<protein>
    <recommendedName>
        <fullName evidence="8">TGF-beta family profile domain-containing protein</fullName>
    </recommendedName>
</protein>
<sequence>MEAKVVIYFILLALMSWRVEMTPISMNEDLKVSGNSFNDIEDLFFISEKEEESFEKDALNSAVIEKVKARILNRLNLKEPPKSHPPIPALQSFNEKNNSWSNAANSSTNSNVKSEFLKSEIVPNTCFHQNGPHCLRFQIQIPRHILNVNSSSAELWLYKKEGVTEYTITHIIDDPRHISLQKQFFSVVNQTKSAGWTRLDVTTLISKIRANVLDLEVFSNSGDVPLEFGNDENPLLVVISKSIEENSRSKRHAAADCEVESSSCCRKVLFVSFKDIGWDDWIVQPEGYNANACKGSCDNRLDLTDRHHTHVLLRLISKSGHKYPDVNDSVHCSPKAYSPLSIIYTDNKGLKVITNLTDMSVTECACS</sequence>
<name>A0AAV1ZH18_9ARAC</name>
<evidence type="ECO:0000256" key="2">
    <source>
        <dbReference type="ARBA" id="ARBA00006656"/>
    </source>
</evidence>
<evidence type="ECO:0000256" key="1">
    <source>
        <dbReference type="ARBA" id="ARBA00004613"/>
    </source>
</evidence>
<evidence type="ECO:0000256" key="5">
    <source>
        <dbReference type="ARBA" id="ARBA00023157"/>
    </source>
</evidence>
<dbReference type="GO" id="GO:0008083">
    <property type="term" value="F:growth factor activity"/>
    <property type="evidence" value="ECO:0007669"/>
    <property type="project" value="UniProtKB-KW"/>
</dbReference>
<evidence type="ECO:0000313" key="10">
    <source>
        <dbReference type="Proteomes" id="UP001497382"/>
    </source>
</evidence>
<feature type="domain" description="TGF-beta family profile" evidence="8">
    <location>
        <begin position="248"/>
        <end position="367"/>
    </location>
</feature>
<feature type="signal peptide" evidence="7">
    <location>
        <begin position="1"/>
        <end position="21"/>
    </location>
</feature>
<organism evidence="9 10">
    <name type="scientific">Larinioides sclopetarius</name>
    <dbReference type="NCBI Taxonomy" id="280406"/>
    <lineage>
        <taxon>Eukaryota</taxon>
        <taxon>Metazoa</taxon>
        <taxon>Ecdysozoa</taxon>
        <taxon>Arthropoda</taxon>
        <taxon>Chelicerata</taxon>
        <taxon>Arachnida</taxon>
        <taxon>Araneae</taxon>
        <taxon>Araneomorphae</taxon>
        <taxon>Entelegynae</taxon>
        <taxon>Araneoidea</taxon>
        <taxon>Araneidae</taxon>
        <taxon>Larinioides</taxon>
    </lineage>
</organism>
<reference evidence="9 10" key="1">
    <citation type="submission" date="2024-04" db="EMBL/GenBank/DDBJ databases">
        <authorList>
            <person name="Rising A."/>
            <person name="Reimegard J."/>
            <person name="Sonavane S."/>
            <person name="Akerstrom W."/>
            <person name="Nylinder S."/>
            <person name="Hedman E."/>
            <person name="Kallberg Y."/>
        </authorList>
    </citation>
    <scope>NUCLEOTIDE SEQUENCE [LARGE SCALE GENOMIC DNA]</scope>
</reference>
<evidence type="ECO:0000259" key="8">
    <source>
        <dbReference type="PROSITE" id="PS51362"/>
    </source>
</evidence>
<dbReference type="PROSITE" id="PS51362">
    <property type="entry name" value="TGF_BETA_2"/>
    <property type="match status" value="1"/>
</dbReference>
<gene>
    <name evidence="9" type="ORF">LARSCL_LOCUS4924</name>
</gene>
<dbReference type="PRINTS" id="PR00669">
    <property type="entry name" value="INHIBINA"/>
</dbReference>
<dbReference type="InterPro" id="IPR015615">
    <property type="entry name" value="TGF-beta-rel"/>
</dbReference>